<dbReference type="Proteomes" id="UP000190074">
    <property type="component" value="Unassembled WGS sequence"/>
</dbReference>
<dbReference type="EMBL" id="FVGW01000006">
    <property type="protein sequence ID" value="SKM28733.1"/>
    <property type="molecule type" value="Genomic_DNA"/>
</dbReference>
<feature type="region of interest" description="Disordered" evidence="1">
    <location>
        <begin position="103"/>
        <end position="128"/>
    </location>
</feature>
<dbReference type="AlphaFoldDB" id="A0A1U2CGW9"/>
<name>A0A1U2CGW9_9MYCO</name>
<evidence type="ECO:0000256" key="1">
    <source>
        <dbReference type="SAM" id="MobiDB-lite"/>
    </source>
</evidence>
<sequence length="128" mass="13804">MAEITKAPADLPSTNELDKHDTGDGITPVAYIGLSATNVKIENPPELEDSGILVIRWTCTDSGNKLMKDGEIRPKRTLTVTSAWWPGNRPLPQDPNQEALFEDDVDAANKAEAENNEDAEGGEGGTDE</sequence>
<evidence type="ECO:0000313" key="2">
    <source>
        <dbReference type="EMBL" id="SKM28733.1"/>
    </source>
</evidence>
<feature type="compositionally biased region" description="Acidic residues" evidence="1">
    <location>
        <begin position="114"/>
        <end position="128"/>
    </location>
</feature>
<dbReference type="RefSeq" id="WP_079626747.1">
    <property type="nucleotide sequence ID" value="NZ_FVGW01000006.1"/>
</dbReference>
<protein>
    <submittedName>
        <fullName evidence="2">Uncharacterized protein</fullName>
    </submittedName>
</protein>
<evidence type="ECO:0000313" key="3">
    <source>
        <dbReference type="Proteomes" id="UP000190074"/>
    </source>
</evidence>
<organism evidence="2 3">
    <name type="scientific">Mycobacteroides abscessus subsp. massiliense</name>
    <dbReference type="NCBI Taxonomy" id="1962118"/>
    <lineage>
        <taxon>Bacteria</taxon>
        <taxon>Bacillati</taxon>
        <taxon>Actinomycetota</taxon>
        <taxon>Actinomycetes</taxon>
        <taxon>Mycobacteriales</taxon>
        <taxon>Mycobacteriaceae</taxon>
        <taxon>Mycobacteroides</taxon>
        <taxon>Mycobacteroides abscessus</taxon>
    </lineage>
</organism>
<feature type="region of interest" description="Disordered" evidence="1">
    <location>
        <begin position="1"/>
        <end position="24"/>
    </location>
</feature>
<reference evidence="2 3" key="1">
    <citation type="submission" date="2016-11" db="EMBL/GenBank/DDBJ databases">
        <authorList>
            <consortium name="Pathogen Informatics"/>
        </authorList>
    </citation>
    <scope>NUCLEOTIDE SEQUENCE [LARGE SCALE GENOMIC DNA]</scope>
    <source>
        <strain evidence="2 3">911</strain>
    </source>
</reference>
<proteinExistence type="predicted"/>
<gene>
    <name evidence="2" type="ORF">SAMEA2259716_03358</name>
</gene>
<accession>A0A1U2CGW9</accession>